<dbReference type="Proteomes" id="UP000251634">
    <property type="component" value="Unassembled WGS sequence"/>
</dbReference>
<gene>
    <name evidence="1" type="ORF">C4N25_08650</name>
</gene>
<dbReference type="EMBL" id="PRKZ01000005">
    <property type="protein sequence ID" value="RAW49563.1"/>
    <property type="molecule type" value="Genomic_DNA"/>
</dbReference>
<sequence length="252" mass="29125">MIYVEKAPCPEDIQENFAKQKAKPEWNDIPEEPNSEQADVLRREFFDKLNKDCLREVLVKEQHGLCVYCMSRIENTADSTVIEHWYPLSKSKERALKYENLFASCYGGQKKTVNDARRICCCDAKKHDAIIDVDPRNQRMMENIVYYSDGRIDFLGTYATRTIRNKLRHDLWYTLGLNGSIKNDGTMLADTATELVKNRKDAYVAAEAMLEVLEEDGELSAEKVEEIIADMKSKDIWDEYIGVTMFVLRQGI</sequence>
<name>A0A329TKQ3_9FIRM</name>
<proteinExistence type="predicted"/>
<dbReference type="AlphaFoldDB" id="A0A329TKQ3"/>
<protein>
    <submittedName>
        <fullName evidence="1">TIGR02646 family protein</fullName>
    </submittedName>
</protein>
<reference evidence="1 2" key="1">
    <citation type="submission" date="2018-02" db="EMBL/GenBank/DDBJ databases">
        <title>Complete genome sequencing of Faecalibacterium prausnitzii strains isolated from the human gut.</title>
        <authorList>
            <person name="Fitzgerald B.C."/>
            <person name="Shkoporov A.N."/>
            <person name="Ross P.R."/>
            <person name="Hill C."/>
        </authorList>
    </citation>
    <scope>NUCLEOTIDE SEQUENCE [LARGE SCALE GENOMIC DNA]</scope>
    <source>
        <strain evidence="1 2">APC942/8-14-2</strain>
    </source>
</reference>
<dbReference type="NCBIfam" id="TIGR02646">
    <property type="entry name" value="retron system putative HNH endonuclease"/>
    <property type="match status" value="1"/>
</dbReference>
<evidence type="ECO:0000313" key="1">
    <source>
        <dbReference type="EMBL" id="RAW49563.1"/>
    </source>
</evidence>
<evidence type="ECO:0000313" key="2">
    <source>
        <dbReference type="Proteomes" id="UP000251634"/>
    </source>
</evidence>
<dbReference type="InterPro" id="IPR013467">
    <property type="entry name" value="HNH78-like"/>
</dbReference>
<accession>A0A329TKQ3</accession>
<comment type="caution">
    <text evidence="1">The sequence shown here is derived from an EMBL/GenBank/DDBJ whole genome shotgun (WGS) entry which is preliminary data.</text>
</comment>
<dbReference type="RefSeq" id="WP_112115739.1">
    <property type="nucleotide sequence ID" value="NZ_PRKZ01000005.1"/>
</dbReference>
<organism evidence="1 2">
    <name type="scientific">Faecalibacterium prausnitzii</name>
    <dbReference type="NCBI Taxonomy" id="853"/>
    <lineage>
        <taxon>Bacteria</taxon>
        <taxon>Bacillati</taxon>
        <taxon>Bacillota</taxon>
        <taxon>Clostridia</taxon>
        <taxon>Eubacteriales</taxon>
        <taxon>Oscillospiraceae</taxon>
        <taxon>Faecalibacterium</taxon>
    </lineage>
</organism>